<keyword evidence="2" id="KW-1185">Reference proteome</keyword>
<dbReference type="PANTHER" id="PTHR46585">
    <property type="entry name" value="INTEGRASE CORE DOMAIN CONTAINING PROTEIN"/>
    <property type="match status" value="1"/>
</dbReference>
<sequence length="154" mass="18123">MSPYSCTNKSFKYLLTVVHSYSTYAWCMPHLTGAMKLVLRGKGPPSNLLTNTGRECYIHKSHALMKEIRFEHYSTRGMKTINVERFNHTLISGKHSLHLCLPIMMKFRALPADSFKPGWTNKMFEVIKIHHYEPRMYCLEDMNSLSIRWRFYAQ</sequence>
<name>A0ABQ9G6I6_9NEOP</name>
<dbReference type="Proteomes" id="UP001159363">
    <property type="component" value="Chromosome 14"/>
</dbReference>
<organism evidence="1 2">
    <name type="scientific">Dryococelus australis</name>
    <dbReference type="NCBI Taxonomy" id="614101"/>
    <lineage>
        <taxon>Eukaryota</taxon>
        <taxon>Metazoa</taxon>
        <taxon>Ecdysozoa</taxon>
        <taxon>Arthropoda</taxon>
        <taxon>Hexapoda</taxon>
        <taxon>Insecta</taxon>
        <taxon>Pterygota</taxon>
        <taxon>Neoptera</taxon>
        <taxon>Polyneoptera</taxon>
        <taxon>Phasmatodea</taxon>
        <taxon>Verophasmatodea</taxon>
        <taxon>Anareolatae</taxon>
        <taxon>Phasmatidae</taxon>
        <taxon>Eurycanthinae</taxon>
        <taxon>Dryococelus</taxon>
    </lineage>
</organism>
<evidence type="ECO:0000313" key="2">
    <source>
        <dbReference type="Proteomes" id="UP001159363"/>
    </source>
</evidence>
<protein>
    <submittedName>
        <fullName evidence="1">Uncharacterized protein</fullName>
    </submittedName>
</protein>
<gene>
    <name evidence="1" type="ORF">PR048_031865</name>
</gene>
<dbReference type="PANTHER" id="PTHR46585:SF1">
    <property type="entry name" value="CHROMO DOMAIN-CONTAINING PROTEIN"/>
    <property type="match status" value="1"/>
</dbReference>
<dbReference type="EMBL" id="JARBHB010000015">
    <property type="protein sequence ID" value="KAJ8868056.1"/>
    <property type="molecule type" value="Genomic_DNA"/>
</dbReference>
<comment type="caution">
    <text evidence="1">The sequence shown here is derived from an EMBL/GenBank/DDBJ whole genome shotgun (WGS) entry which is preliminary data.</text>
</comment>
<proteinExistence type="predicted"/>
<accession>A0ABQ9G6I6</accession>
<reference evidence="1 2" key="1">
    <citation type="submission" date="2023-02" db="EMBL/GenBank/DDBJ databases">
        <title>LHISI_Scaffold_Assembly.</title>
        <authorList>
            <person name="Stuart O.P."/>
            <person name="Cleave R."/>
            <person name="Magrath M.J.L."/>
            <person name="Mikheyev A.S."/>
        </authorList>
    </citation>
    <scope>NUCLEOTIDE SEQUENCE [LARGE SCALE GENOMIC DNA]</scope>
    <source>
        <strain evidence="1">Daus_M_001</strain>
        <tissue evidence="1">Leg muscle</tissue>
    </source>
</reference>
<evidence type="ECO:0000313" key="1">
    <source>
        <dbReference type="EMBL" id="KAJ8868056.1"/>
    </source>
</evidence>